<dbReference type="Gene3D" id="1.10.4080.10">
    <property type="entry name" value="ADP-ribosylation/Crystallin J1"/>
    <property type="match status" value="1"/>
</dbReference>
<organism evidence="2 3">
    <name type="scientific">Mediterraneibacter hominis</name>
    <dbReference type="NCBI Taxonomy" id="2763054"/>
    <lineage>
        <taxon>Bacteria</taxon>
        <taxon>Bacillati</taxon>
        <taxon>Bacillota</taxon>
        <taxon>Clostridia</taxon>
        <taxon>Lachnospirales</taxon>
        <taxon>Lachnospiraceae</taxon>
        <taxon>Mediterraneibacter</taxon>
    </lineage>
</organism>
<accession>A0A923RQZ7</accession>
<evidence type="ECO:0000256" key="1">
    <source>
        <dbReference type="PIRSR" id="PIRSR605502-1"/>
    </source>
</evidence>
<feature type="binding site" evidence="1">
    <location>
        <position position="266"/>
    </location>
    <ligand>
        <name>Mg(2+)</name>
        <dbReference type="ChEBI" id="CHEBI:18420"/>
        <label>1</label>
    </ligand>
</feature>
<comment type="cofactor">
    <cofactor evidence="1">
        <name>Mg(2+)</name>
        <dbReference type="ChEBI" id="CHEBI:18420"/>
    </cofactor>
    <text evidence="1">Binds 2 magnesium ions per subunit.</text>
</comment>
<sequence>MTRIEINRNCFRDKVMGCWLGKNAGGTLGEPLEGKFGDKQMFHIDWYPFLPEGGIPNDDLELQLIWLQELQKKGPGITSVDLAEAWRDCIAYNFDEYGLCKENMQKGLLPPVCGWHNNSFQDCMGSPIRSEIWACISPGCPELAAWYAFQDAIIDHGGGESVYGEIFNAVLESCAFVNGDKFVLLDTALSSIPSSCLTYQCVKRCIDNYHAGMKYEDNRNDLVETFYHPVAQYSPLNLGFQTIGWLYGEDFGDSICKAVNCGWDTDCTAATLGAILGIIGGASSLPEKWIKPLGYEIATNMTTGGIRNLTAPTDIRELTEVVCKEAEKVMRYWGNEMIFSDNGSMSQNVKLIVPKLAFLDKYAADSITYTYGSINITVRYKNDAAILGNRTSKVYVKFENPHLIEKTIHVSLEMPVGFCSPQAKKKIIQIKAEEESEICYEIQADYQQIKESNILWLRTEIREETAIPAVPIILLGGNRWMISEFYQGKTLEDDCGVDEETWFIAPPAGFTEQWNSGNNLELNTRFKEKGIIYALHHIYSCEDKEVVLGVPNNGFMKLYLNGELLHTTIQKTALRANLGNGGALGDLSNYKVTKLLKGWNQILIKLQADDIPEAAHFTIGGMSTVCEKNHGMPVMGIYRNKFIWER</sequence>
<proteinExistence type="predicted"/>
<dbReference type="InterPro" id="IPR005502">
    <property type="entry name" value="Ribosyl_crysJ1"/>
</dbReference>
<name>A0A923RQZ7_9FIRM</name>
<dbReference type="InterPro" id="IPR036705">
    <property type="entry name" value="Ribosyl_crysJ1_sf"/>
</dbReference>
<dbReference type="AlphaFoldDB" id="A0A923RQZ7"/>
<dbReference type="SUPFAM" id="SSF101478">
    <property type="entry name" value="ADP-ribosylglycohydrolase"/>
    <property type="match status" value="1"/>
</dbReference>
<keyword evidence="1" id="KW-0460">Magnesium</keyword>
<comment type="caution">
    <text evidence="2">The sequence shown here is derived from an EMBL/GenBank/DDBJ whole genome shotgun (WGS) entry which is preliminary data.</text>
</comment>
<dbReference type="RefSeq" id="WP_186875855.1">
    <property type="nucleotide sequence ID" value="NZ_JACOPF010000002.1"/>
</dbReference>
<reference evidence="2" key="1">
    <citation type="submission" date="2020-08" db="EMBL/GenBank/DDBJ databases">
        <title>Genome public.</title>
        <authorList>
            <person name="Liu C."/>
            <person name="Sun Q."/>
        </authorList>
    </citation>
    <scope>NUCLEOTIDE SEQUENCE</scope>
    <source>
        <strain evidence="2">NSJ-55</strain>
    </source>
</reference>
<dbReference type="EMBL" id="JACOPF010000002">
    <property type="protein sequence ID" value="MBC5689178.1"/>
    <property type="molecule type" value="Genomic_DNA"/>
</dbReference>
<dbReference type="GO" id="GO:0046872">
    <property type="term" value="F:metal ion binding"/>
    <property type="evidence" value="ECO:0007669"/>
    <property type="project" value="UniProtKB-KW"/>
</dbReference>
<dbReference type="Proteomes" id="UP000652477">
    <property type="component" value="Unassembled WGS sequence"/>
</dbReference>
<keyword evidence="3" id="KW-1185">Reference proteome</keyword>
<evidence type="ECO:0000313" key="3">
    <source>
        <dbReference type="Proteomes" id="UP000652477"/>
    </source>
</evidence>
<feature type="binding site" evidence="1">
    <location>
        <position position="264"/>
    </location>
    <ligand>
        <name>Mg(2+)</name>
        <dbReference type="ChEBI" id="CHEBI:18420"/>
        <label>1</label>
    </ligand>
</feature>
<keyword evidence="1" id="KW-0479">Metal-binding</keyword>
<protein>
    <submittedName>
        <fullName evidence="2">ADP-ribosylglycohydrolase family protein</fullName>
    </submittedName>
</protein>
<dbReference type="Pfam" id="PF03747">
    <property type="entry name" value="ADP_ribosyl_GH"/>
    <property type="match status" value="1"/>
</dbReference>
<gene>
    <name evidence="2" type="ORF">H8S37_09640</name>
</gene>
<evidence type="ECO:0000313" key="2">
    <source>
        <dbReference type="EMBL" id="MBC5689178.1"/>
    </source>
</evidence>